<name>A0A3P7DWH1_WUCBA</name>
<proteinExistence type="predicted"/>
<dbReference type="Proteomes" id="UP000270924">
    <property type="component" value="Unassembled WGS sequence"/>
</dbReference>
<evidence type="ECO:0000313" key="2">
    <source>
        <dbReference type="EMBL" id="VDM11346.1"/>
    </source>
</evidence>
<accession>A0A3P7DWH1</accession>
<dbReference type="EMBL" id="UYWW01002069">
    <property type="protein sequence ID" value="VDM11346.1"/>
    <property type="molecule type" value="Genomic_DNA"/>
</dbReference>
<reference evidence="2 3" key="1">
    <citation type="submission" date="2018-11" db="EMBL/GenBank/DDBJ databases">
        <authorList>
            <consortium name="Pathogen Informatics"/>
        </authorList>
    </citation>
    <scope>NUCLEOTIDE SEQUENCE [LARGE SCALE GENOMIC DNA]</scope>
</reference>
<protein>
    <submittedName>
        <fullName evidence="2">Uncharacterized protein</fullName>
    </submittedName>
</protein>
<evidence type="ECO:0000256" key="1">
    <source>
        <dbReference type="SAM" id="MobiDB-lite"/>
    </source>
</evidence>
<feature type="region of interest" description="Disordered" evidence="1">
    <location>
        <begin position="1"/>
        <end position="35"/>
    </location>
</feature>
<keyword evidence="3" id="KW-1185">Reference proteome</keyword>
<feature type="compositionally biased region" description="Basic and acidic residues" evidence="1">
    <location>
        <begin position="1"/>
        <end position="20"/>
    </location>
</feature>
<gene>
    <name evidence="2" type="ORF">WBA_LOCUS4732</name>
</gene>
<evidence type="ECO:0000313" key="3">
    <source>
        <dbReference type="Proteomes" id="UP000270924"/>
    </source>
</evidence>
<organism evidence="2 3">
    <name type="scientific">Wuchereria bancrofti</name>
    <dbReference type="NCBI Taxonomy" id="6293"/>
    <lineage>
        <taxon>Eukaryota</taxon>
        <taxon>Metazoa</taxon>
        <taxon>Ecdysozoa</taxon>
        <taxon>Nematoda</taxon>
        <taxon>Chromadorea</taxon>
        <taxon>Rhabditida</taxon>
        <taxon>Spirurina</taxon>
        <taxon>Spiruromorpha</taxon>
        <taxon>Filarioidea</taxon>
        <taxon>Onchocercidae</taxon>
        <taxon>Wuchereria</taxon>
    </lineage>
</organism>
<sequence length="73" mass="8310">MDGRTSPRLEEPINRNDKRNAVPKMMQNGDVKGDDSPYPFVPYSSLLCIPCHLTKLHMGEAREPYHGKTTDPR</sequence>
<dbReference type="InParanoid" id="A0A3P7DWH1"/>
<dbReference type="AlphaFoldDB" id="A0A3P7DWH1"/>
<feature type="non-terminal residue" evidence="2">
    <location>
        <position position="73"/>
    </location>
</feature>